<feature type="transmembrane region" description="Helical" evidence="8">
    <location>
        <begin position="293"/>
        <end position="318"/>
    </location>
</feature>
<evidence type="ECO:0000256" key="1">
    <source>
        <dbReference type="ARBA" id="ARBA00004651"/>
    </source>
</evidence>
<dbReference type="InterPro" id="IPR052192">
    <property type="entry name" value="Insect_Ionotropic_Sensory_Rcpt"/>
</dbReference>
<feature type="signal peptide" evidence="9">
    <location>
        <begin position="1"/>
        <end position="16"/>
    </location>
</feature>
<evidence type="ECO:0000256" key="6">
    <source>
        <dbReference type="ARBA" id="ARBA00023170"/>
    </source>
</evidence>
<dbReference type="GO" id="GO:0005886">
    <property type="term" value="C:plasma membrane"/>
    <property type="evidence" value="ECO:0007669"/>
    <property type="project" value="UniProtKB-SubCell"/>
</dbReference>
<evidence type="ECO:0000256" key="3">
    <source>
        <dbReference type="ARBA" id="ARBA00022692"/>
    </source>
</evidence>
<evidence type="ECO:0000256" key="2">
    <source>
        <dbReference type="ARBA" id="ARBA00022475"/>
    </source>
</evidence>
<evidence type="ECO:0000256" key="7">
    <source>
        <dbReference type="ARBA" id="ARBA00023180"/>
    </source>
</evidence>
<protein>
    <submittedName>
        <fullName evidence="10">Uncharacterized protein</fullName>
    </submittedName>
</protein>
<feature type="transmembrane region" description="Helical" evidence="8">
    <location>
        <begin position="354"/>
        <end position="376"/>
    </location>
</feature>
<dbReference type="PANTHER" id="PTHR42643:SF30">
    <property type="entry name" value="IONOTROPIC RECEPTOR 40A-RELATED"/>
    <property type="match status" value="1"/>
</dbReference>
<dbReference type="PANTHER" id="PTHR42643">
    <property type="entry name" value="IONOTROPIC RECEPTOR 20A-RELATED"/>
    <property type="match status" value="1"/>
</dbReference>
<dbReference type="Proteomes" id="UP001329430">
    <property type="component" value="Chromosome 8"/>
</dbReference>
<feature type="transmembrane region" description="Helical" evidence="8">
    <location>
        <begin position="325"/>
        <end position="342"/>
    </location>
</feature>
<keyword evidence="6" id="KW-0675">Receptor</keyword>
<keyword evidence="3 8" id="KW-0812">Transmembrane</keyword>
<comment type="caution">
    <text evidence="10">The sequence shown here is derived from an EMBL/GenBank/DDBJ whole genome shotgun (WGS) entry which is preliminary data.</text>
</comment>
<feature type="chain" id="PRO_5042884001" evidence="9">
    <location>
        <begin position="17"/>
        <end position="471"/>
    </location>
</feature>
<evidence type="ECO:0000313" key="11">
    <source>
        <dbReference type="Proteomes" id="UP001329430"/>
    </source>
</evidence>
<evidence type="ECO:0000256" key="4">
    <source>
        <dbReference type="ARBA" id="ARBA00022989"/>
    </source>
</evidence>
<keyword evidence="4 8" id="KW-1133">Transmembrane helix</keyword>
<evidence type="ECO:0000256" key="8">
    <source>
        <dbReference type="SAM" id="Phobius"/>
    </source>
</evidence>
<keyword evidence="11" id="KW-1185">Reference proteome</keyword>
<keyword evidence="5 8" id="KW-0472">Membrane</keyword>
<evidence type="ECO:0000256" key="9">
    <source>
        <dbReference type="SAM" id="SignalP"/>
    </source>
</evidence>
<gene>
    <name evidence="10" type="ORF">RI129_010704</name>
</gene>
<sequence>MLFWLLSAVILKTVVSFSFELEYDNSVDLCIKNVIEEMFGKEDTIHFLIQDPLSYEAIYEVPNPKVIVSLNAMIPKGATNIGKNFLIQVDDGNSLEAALSYLEKSVIWNGTWSALGKFLLLTPEKNMSFVFKTLWSRYLIRSVVFSSEKYNATPIIYTSSPYLKENKCGMNPTKFDVHSCPNPSLKNAIKPVLTNYGGCVVEYVLNTLESNLDTKIEWWEYAKVLVRTLCIRSKILQRPFRIQPVDPPQNNRIRFIASISNPYDPRYQVSKVSVTENFVWLVPPAKRISPLKVYFIVFNYSVWISVVVCLLAVCLIWWVRTRDSFSHVLINVFSITLFASYPSVPKVTTLKLLLLLYIVYSVHIQAAYHSILFKVLTIPQYGSKIESLLELADSNLSIYTGPYIFKFYFSNNISDYPLYTKIKGQLIADTVKSETPLIILLKHQRSAEVCITYCITKIAPCHRGNDISICS</sequence>
<evidence type="ECO:0000256" key="5">
    <source>
        <dbReference type="ARBA" id="ARBA00023136"/>
    </source>
</evidence>
<dbReference type="AlphaFoldDB" id="A0AAN7ZI69"/>
<name>A0AAN7ZI69_9COLE</name>
<evidence type="ECO:0000313" key="10">
    <source>
        <dbReference type="EMBL" id="KAK5639893.1"/>
    </source>
</evidence>
<comment type="subcellular location">
    <subcellularLocation>
        <location evidence="1">Cell membrane</location>
        <topology evidence="1">Multi-pass membrane protein</topology>
    </subcellularLocation>
</comment>
<keyword evidence="2" id="KW-1003">Cell membrane</keyword>
<proteinExistence type="predicted"/>
<accession>A0AAN7ZI69</accession>
<reference evidence="10 11" key="1">
    <citation type="journal article" date="2024" name="Insects">
        <title>An Improved Chromosome-Level Genome Assembly of the Firefly Pyrocoelia pectoralis.</title>
        <authorList>
            <person name="Fu X."/>
            <person name="Meyer-Rochow V.B."/>
            <person name="Ballantyne L."/>
            <person name="Zhu X."/>
        </authorList>
    </citation>
    <scope>NUCLEOTIDE SEQUENCE [LARGE SCALE GENOMIC DNA]</scope>
    <source>
        <strain evidence="10">XCY_ONT2</strain>
    </source>
</reference>
<organism evidence="10 11">
    <name type="scientific">Pyrocoelia pectoralis</name>
    <dbReference type="NCBI Taxonomy" id="417401"/>
    <lineage>
        <taxon>Eukaryota</taxon>
        <taxon>Metazoa</taxon>
        <taxon>Ecdysozoa</taxon>
        <taxon>Arthropoda</taxon>
        <taxon>Hexapoda</taxon>
        <taxon>Insecta</taxon>
        <taxon>Pterygota</taxon>
        <taxon>Neoptera</taxon>
        <taxon>Endopterygota</taxon>
        <taxon>Coleoptera</taxon>
        <taxon>Polyphaga</taxon>
        <taxon>Elateriformia</taxon>
        <taxon>Elateroidea</taxon>
        <taxon>Lampyridae</taxon>
        <taxon>Lampyrinae</taxon>
        <taxon>Pyrocoelia</taxon>
    </lineage>
</organism>
<keyword evidence="7" id="KW-0325">Glycoprotein</keyword>
<dbReference type="EMBL" id="JAVRBK010000008">
    <property type="protein sequence ID" value="KAK5639893.1"/>
    <property type="molecule type" value="Genomic_DNA"/>
</dbReference>
<keyword evidence="9" id="KW-0732">Signal</keyword>